<dbReference type="InterPro" id="IPR008727">
    <property type="entry name" value="PAAR_motif"/>
</dbReference>
<feature type="region of interest" description="Disordered" evidence="1">
    <location>
        <begin position="1"/>
        <end position="21"/>
    </location>
</feature>
<evidence type="ECO:0008006" key="4">
    <source>
        <dbReference type="Google" id="ProtNLM"/>
    </source>
</evidence>
<evidence type="ECO:0000256" key="1">
    <source>
        <dbReference type="SAM" id="MobiDB-lite"/>
    </source>
</evidence>
<name>A0A290Z5T1_9PSEU</name>
<dbReference type="CDD" id="cd14739">
    <property type="entry name" value="PAAR_3"/>
    <property type="match status" value="1"/>
</dbReference>
<evidence type="ECO:0000313" key="3">
    <source>
        <dbReference type="Proteomes" id="UP000218505"/>
    </source>
</evidence>
<evidence type="ECO:0000313" key="2">
    <source>
        <dbReference type="EMBL" id="ATE54411.1"/>
    </source>
</evidence>
<dbReference type="RefSeq" id="WP_096493529.1">
    <property type="nucleotide sequence ID" value="NZ_CP023445.1"/>
</dbReference>
<keyword evidence="3" id="KW-1185">Reference proteome</keyword>
<dbReference type="KEGG" id="apre:CNX65_14840"/>
<dbReference type="Proteomes" id="UP000218505">
    <property type="component" value="Chromosome"/>
</dbReference>
<reference evidence="2" key="1">
    <citation type="submission" date="2017-09" db="EMBL/GenBank/DDBJ databases">
        <title>Complete Genome Sequence of ansamitocin-producing Bacterium Actinosynnema pretiosum X47.</title>
        <authorList>
            <person name="Cao G."/>
            <person name="Zong G."/>
            <person name="Zhong C."/>
            <person name="Fu J."/>
        </authorList>
    </citation>
    <scope>NUCLEOTIDE SEQUENCE [LARGE SCALE GENOMIC DNA]</scope>
    <source>
        <strain evidence="2">X47</strain>
    </source>
</reference>
<sequence>MPMAARINDKTTHGGTIGPPKSAKAMTVLVQGLPAAVVSAQHVCIIPPHAIASVANLVLPGKSLASRVFVGGLPAAVVGDQTSCGAQIIPIPPLRTVFVGGPL</sequence>
<dbReference type="AlphaFoldDB" id="A0A290Z5T1"/>
<proteinExistence type="predicted"/>
<gene>
    <name evidence="2" type="ORF">CNX65_14840</name>
</gene>
<protein>
    <recommendedName>
        <fullName evidence="4">PAAR repeat-containing protein</fullName>
    </recommendedName>
</protein>
<dbReference type="Gene3D" id="2.60.200.60">
    <property type="match status" value="1"/>
</dbReference>
<organism evidence="2 3">
    <name type="scientific">Actinosynnema pretiosum</name>
    <dbReference type="NCBI Taxonomy" id="42197"/>
    <lineage>
        <taxon>Bacteria</taxon>
        <taxon>Bacillati</taxon>
        <taxon>Actinomycetota</taxon>
        <taxon>Actinomycetes</taxon>
        <taxon>Pseudonocardiales</taxon>
        <taxon>Pseudonocardiaceae</taxon>
        <taxon>Actinosynnema</taxon>
    </lineage>
</organism>
<accession>A0A290Z5T1</accession>
<dbReference type="EMBL" id="CP023445">
    <property type="protein sequence ID" value="ATE54411.1"/>
    <property type="molecule type" value="Genomic_DNA"/>
</dbReference>
<dbReference type="Pfam" id="PF05488">
    <property type="entry name" value="PAAR_motif"/>
    <property type="match status" value="1"/>
</dbReference>